<accession>A0AAV7WJA8</accession>
<dbReference type="PANTHER" id="PTHR33488">
    <property type="entry name" value="ZGC:162509"/>
    <property type="match status" value="1"/>
</dbReference>
<dbReference type="Proteomes" id="UP001066276">
    <property type="component" value="Chromosome 1_1"/>
</dbReference>
<gene>
    <name evidence="1" type="ORF">NDU88_000565</name>
</gene>
<organism evidence="1 2">
    <name type="scientific">Pleurodeles waltl</name>
    <name type="common">Iberian ribbed newt</name>
    <dbReference type="NCBI Taxonomy" id="8319"/>
    <lineage>
        <taxon>Eukaryota</taxon>
        <taxon>Metazoa</taxon>
        <taxon>Chordata</taxon>
        <taxon>Craniata</taxon>
        <taxon>Vertebrata</taxon>
        <taxon>Euteleostomi</taxon>
        <taxon>Amphibia</taxon>
        <taxon>Batrachia</taxon>
        <taxon>Caudata</taxon>
        <taxon>Salamandroidea</taxon>
        <taxon>Salamandridae</taxon>
        <taxon>Pleurodelinae</taxon>
        <taxon>Pleurodeles</taxon>
    </lineage>
</organism>
<sequence length="717" mass="79163">MYSLAITLSILGSSYSGPVAIYRFKREVDCTTSAANFNDAFRSVTKAEKVRQQTEITMKPYANWEEFLMPAPISIAILGELAAISSAGGDFSINLNPPEKGFTHMKYPESFAATLMQVCNKAWVSFSTANKNMDQIRLLTGSMPGATRDIVKILFQKTTIVNALLPQRLQAFLSVSNECTSLAQSVEASFASTIHLIQEVLEACLNSKKGYEKKLTDVKIALEQLAVREASANKSLQMAEEFKKFTQTQLNDASEAYKNAVKNVPSVWDTLSANYVGGILDALSFSSNNVVPSSTDTDRPAGAADTSNVKSTQATKNICSKSNQMTAITEALRKVFGSSKETINMKVVYDEREQSVTTNYVKGLALSLKEDIADEDECKVQTIMDAVLQSVITVCEDLETAALSNKTDESHLKLLAQKLNSVISRSLKVDSHCKSATDSQPLQQKPPNAASTQGRVGIGTQTAQMAQARVKQSLLQLQRTEDTFKESFENLKKENDKLTLILVEMRSHKLEKIDFETAKNMLIKGLDALGKVKEQWEKMIRFFQMITNLIESCLSKDVNELVQSAKSVQSIPNYSSEAFVKDMLYNQAFKVSNIAHLVNMISSTYCEVSQRYLMDRVSALGRLLTMTPSNPEFQIEREKLQSGCTEAQKSIQDLVISKKQEFDISLEGRVEEINCQLGAAIPPLPAEEKKAIDEVVKAGASTVKGSSNMELDISDFM</sequence>
<name>A0AAV7WJA8_PLEWA</name>
<reference evidence="1" key="1">
    <citation type="journal article" date="2022" name="bioRxiv">
        <title>Sequencing and chromosome-scale assembly of the giantPleurodeles waltlgenome.</title>
        <authorList>
            <person name="Brown T."/>
            <person name="Elewa A."/>
            <person name="Iarovenko S."/>
            <person name="Subramanian E."/>
            <person name="Araus A.J."/>
            <person name="Petzold A."/>
            <person name="Susuki M."/>
            <person name="Suzuki K.-i.T."/>
            <person name="Hayashi T."/>
            <person name="Toyoda A."/>
            <person name="Oliveira C."/>
            <person name="Osipova E."/>
            <person name="Leigh N.D."/>
            <person name="Simon A."/>
            <person name="Yun M.H."/>
        </authorList>
    </citation>
    <scope>NUCLEOTIDE SEQUENCE</scope>
    <source>
        <strain evidence="1">20211129_DDA</strain>
        <tissue evidence="1">Liver</tissue>
    </source>
</reference>
<dbReference type="PANTHER" id="PTHR33488:SF2">
    <property type="entry name" value="EARLY ENDOSOME ANTIGEN 1-LIKE"/>
    <property type="match status" value="1"/>
</dbReference>
<dbReference type="EMBL" id="JANPWB010000001">
    <property type="protein sequence ID" value="KAJ1212922.1"/>
    <property type="molecule type" value="Genomic_DNA"/>
</dbReference>
<evidence type="ECO:0000313" key="2">
    <source>
        <dbReference type="Proteomes" id="UP001066276"/>
    </source>
</evidence>
<proteinExistence type="predicted"/>
<comment type="caution">
    <text evidence="1">The sequence shown here is derived from an EMBL/GenBank/DDBJ whole genome shotgun (WGS) entry which is preliminary data.</text>
</comment>
<protein>
    <submittedName>
        <fullName evidence="1">Uncharacterized protein</fullName>
    </submittedName>
</protein>
<dbReference type="AlphaFoldDB" id="A0AAV7WJA8"/>
<keyword evidence="2" id="KW-1185">Reference proteome</keyword>
<evidence type="ECO:0000313" key="1">
    <source>
        <dbReference type="EMBL" id="KAJ1212922.1"/>
    </source>
</evidence>